<dbReference type="Pfam" id="PF03094">
    <property type="entry name" value="Mlo"/>
    <property type="match status" value="1"/>
</dbReference>
<dbReference type="AlphaFoldDB" id="A0ABD1SME9"/>
<dbReference type="GO" id="GO:0016020">
    <property type="term" value="C:membrane"/>
    <property type="evidence" value="ECO:0007669"/>
    <property type="project" value="UniProtKB-SubCell"/>
</dbReference>
<sequence>MTPPPCISSSPHSSPHPPAGQQLSTYFESISLDSFVSFSVFNQVLCSYSTLPFYAIVTQMGSHFKKSIFDEHVQVGLVGWAQKVKNKKGLKVASGASAAQGNSTQDDSTQGSSTLGGIHMAGIGRKETTPAEALPAINS</sequence>
<protein>
    <submittedName>
        <fullName evidence="9">MLO-like protein</fullName>
    </submittedName>
</protein>
<dbReference type="EMBL" id="JBFOLJ010000010">
    <property type="protein sequence ID" value="KAL2501888.1"/>
    <property type="molecule type" value="Genomic_DNA"/>
</dbReference>
<dbReference type="GO" id="GO:0006952">
    <property type="term" value="P:defense response"/>
    <property type="evidence" value="ECO:0007669"/>
    <property type="project" value="UniProtKB-KW"/>
</dbReference>
<feature type="compositionally biased region" description="Low complexity" evidence="8">
    <location>
        <begin position="103"/>
        <end position="113"/>
    </location>
</feature>
<dbReference type="Proteomes" id="UP001604277">
    <property type="component" value="Unassembled WGS sequence"/>
</dbReference>
<evidence type="ECO:0000256" key="6">
    <source>
        <dbReference type="ARBA" id="ARBA00023136"/>
    </source>
</evidence>
<gene>
    <name evidence="9" type="ORF">Fot_35736</name>
</gene>
<keyword evidence="5" id="KW-1133">Transmembrane helix</keyword>
<dbReference type="InterPro" id="IPR004326">
    <property type="entry name" value="Mlo"/>
</dbReference>
<comment type="similarity">
    <text evidence="2">Belongs to the MLO family.</text>
</comment>
<accession>A0ABD1SME9</accession>
<keyword evidence="3" id="KW-0812">Transmembrane</keyword>
<evidence type="ECO:0000256" key="4">
    <source>
        <dbReference type="ARBA" id="ARBA00022821"/>
    </source>
</evidence>
<organism evidence="9 10">
    <name type="scientific">Forsythia ovata</name>
    <dbReference type="NCBI Taxonomy" id="205694"/>
    <lineage>
        <taxon>Eukaryota</taxon>
        <taxon>Viridiplantae</taxon>
        <taxon>Streptophyta</taxon>
        <taxon>Embryophyta</taxon>
        <taxon>Tracheophyta</taxon>
        <taxon>Spermatophyta</taxon>
        <taxon>Magnoliopsida</taxon>
        <taxon>eudicotyledons</taxon>
        <taxon>Gunneridae</taxon>
        <taxon>Pentapetalae</taxon>
        <taxon>asterids</taxon>
        <taxon>lamiids</taxon>
        <taxon>Lamiales</taxon>
        <taxon>Oleaceae</taxon>
        <taxon>Forsythieae</taxon>
        <taxon>Forsythia</taxon>
    </lineage>
</organism>
<evidence type="ECO:0000256" key="7">
    <source>
        <dbReference type="ARBA" id="ARBA00023265"/>
    </source>
</evidence>
<keyword evidence="4" id="KW-0611">Plant defense</keyword>
<name>A0ABD1SME9_9LAMI</name>
<evidence type="ECO:0000256" key="3">
    <source>
        <dbReference type="ARBA" id="ARBA00022692"/>
    </source>
</evidence>
<evidence type="ECO:0000313" key="10">
    <source>
        <dbReference type="Proteomes" id="UP001604277"/>
    </source>
</evidence>
<evidence type="ECO:0000256" key="1">
    <source>
        <dbReference type="ARBA" id="ARBA00004141"/>
    </source>
</evidence>
<keyword evidence="7" id="KW-0568">Pathogenesis-related protein</keyword>
<feature type="region of interest" description="Disordered" evidence="8">
    <location>
        <begin position="1"/>
        <end position="20"/>
    </location>
</feature>
<evidence type="ECO:0000256" key="8">
    <source>
        <dbReference type="SAM" id="MobiDB-lite"/>
    </source>
</evidence>
<evidence type="ECO:0000256" key="2">
    <source>
        <dbReference type="ARBA" id="ARBA00006574"/>
    </source>
</evidence>
<evidence type="ECO:0000256" key="5">
    <source>
        <dbReference type="ARBA" id="ARBA00022989"/>
    </source>
</evidence>
<dbReference type="PANTHER" id="PTHR31942:SF52">
    <property type="entry name" value="MLO-LIKE PROTEIN 1"/>
    <property type="match status" value="1"/>
</dbReference>
<comment type="caution">
    <text evidence="9">The sequence shown here is derived from an EMBL/GenBank/DDBJ whole genome shotgun (WGS) entry which is preliminary data.</text>
</comment>
<reference evidence="10" key="1">
    <citation type="submission" date="2024-07" db="EMBL/GenBank/DDBJ databases">
        <title>Two chromosome-level genome assemblies of Korean endemic species Abeliophyllum distichum and Forsythia ovata (Oleaceae).</title>
        <authorList>
            <person name="Jang H."/>
        </authorList>
    </citation>
    <scope>NUCLEOTIDE SEQUENCE [LARGE SCALE GENOMIC DNA]</scope>
</reference>
<evidence type="ECO:0000313" key="9">
    <source>
        <dbReference type="EMBL" id="KAL2501888.1"/>
    </source>
</evidence>
<proteinExistence type="inferred from homology"/>
<comment type="subcellular location">
    <subcellularLocation>
        <location evidence="1">Membrane</location>
        <topology evidence="1">Multi-pass membrane protein</topology>
    </subcellularLocation>
</comment>
<keyword evidence="6" id="KW-0472">Membrane</keyword>
<keyword evidence="10" id="KW-1185">Reference proteome</keyword>
<feature type="region of interest" description="Disordered" evidence="8">
    <location>
        <begin position="93"/>
        <end position="139"/>
    </location>
</feature>
<dbReference type="PANTHER" id="PTHR31942">
    <property type="entry name" value="MLO-LIKE PROTEIN 1"/>
    <property type="match status" value="1"/>
</dbReference>